<feature type="transmembrane region" description="Helical" evidence="9">
    <location>
        <begin position="40"/>
        <end position="68"/>
    </location>
</feature>
<dbReference type="GO" id="GO:0000155">
    <property type="term" value="F:phosphorelay sensor kinase activity"/>
    <property type="evidence" value="ECO:0007669"/>
    <property type="project" value="InterPro"/>
</dbReference>
<feature type="transmembrane region" description="Helical" evidence="9">
    <location>
        <begin position="89"/>
        <end position="113"/>
    </location>
</feature>
<dbReference type="SMART" id="SM00388">
    <property type="entry name" value="HisKA"/>
    <property type="match status" value="1"/>
</dbReference>
<gene>
    <name evidence="11" type="ORF">AVO44_03345</name>
</gene>
<dbReference type="PRINTS" id="PR00344">
    <property type="entry name" value="BCTRLSENSOR"/>
</dbReference>
<sequence length="470" mass="52564">MTAIDPGQLDRSTGEPENRLLQNIKDYTAMSFALLWQRQAIFLATTILTGFFFEPMNAFLFYGTILVCEAQDLMLAKRVPRLKPDQHKAIAMMVAWIILNTILSSFAICVYAISVALKQPTGGHFTPLFFLFAAALFAAMNNHQFVWAMIVRLTMYGVSFMVIVVSDIWIVRPELSSDLWLQFFTVIFVMYFLIDCSLVFLKLYRRNLEQLEKLKEEHERTKAAFVAKSQFISTVSHELRTPLTSIKGSLDLINSGALGEVPAPMQNLVQLASKNSERLASLINDVLDIQKMEAGEMSYREGTIDVHELIREAIACNLGYVSAHNVEITEDIRGKDKVFIKGDDSRLLQVLANMISNAAKFSFEGGTVTVGCEKMGTHIRIFVRDQGVGIPKGSREKVFDRFSQIDSSDERHAGGTGLGMHISKEIVEHFGGRIDYHSVLGKGSVFYIELPILKSSAAEPNEPARAMQIG</sequence>
<dbReference type="SUPFAM" id="SSF55874">
    <property type="entry name" value="ATPase domain of HSP90 chaperone/DNA topoisomerase II/histidine kinase"/>
    <property type="match status" value="1"/>
</dbReference>
<keyword evidence="12" id="KW-1185">Reference proteome</keyword>
<dbReference type="Gene3D" id="3.30.565.10">
    <property type="entry name" value="Histidine kinase-like ATPase, C-terminal domain"/>
    <property type="match status" value="1"/>
</dbReference>
<dbReference type="Proteomes" id="UP000053690">
    <property type="component" value="Unassembled WGS sequence"/>
</dbReference>
<comment type="catalytic activity">
    <reaction evidence="1">
        <text>ATP + protein L-histidine = ADP + protein N-phospho-L-histidine.</text>
        <dbReference type="EC" id="2.7.13.3"/>
    </reaction>
</comment>
<dbReference type="PROSITE" id="PS50109">
    <property type="entry name" value="HIS_KIN"/>
    <property type="match status" value="1"/>
</dbReference>
<feature type="domain" description="Histidine kinase" evidence="10">
    <location>
        <begin position="234"/>
        <end position="454"/>
    </location>
</feature>
<feature type="transmembrane region" description="Helical" evidence="9">
    <location>
        <begin position="153"/>
        <end position="171"/>
    </location>
</feature>
<feature type="transmembrane region" description="Helical" evidence="9">
    <location>
        <begin position="125"/>
        <end position="141"/>
    </location>
</feature>
<evidence type="ECO:0000256" key="1">
    <source>
        <dbReference type="ARBA" id="ARBA00000085"/>
    </source>
</evidence>
<keyword evidence="8" id="KW-0175">Coiled coil</keyword>
<dbReference type="RefSeq" id="WP_068332440.1">
    <property type="nucleotide sequence ID" value="NZ_LQBP01000001.1"/>
</dbReference>
<keyword evidence="7 9" id="KW-0472">Membrane</keyword>
<dbReference type="FunFam" id="3.30.565.10:FF:000006">
    <property type="entry name" value="Sensor histidine kinase WalK"/>
    <property type="match status" value="1"/>
</dbReference>
<protein>
    <recommendedName>
        <fullName evidence="2">histidine kinase</fullName>
        <ecNumber evidence="2">2.7.13.3</ecNumber>
    </recommendedName>
</protein>
<evidence type="ECO:0000256" key="4">
    <source>
        <dbReference type="ARBA" id="ARBA00022679"/>
    </source>
</evidence>
<dbReference type="SUPFAM" id="SSF47384">
    <property type="entry name" value="Homodimeric domain of signal transducing histidine kinase"/>
    <property type="match status" value="1"/>
</dbReference>
<keyword evidence="6" id="KW-0902">Two-component regulatory system</keyword>
<evidence type="ECO:0000256" key="2">
    <source>
        <dbReference type="ARBA" id="ARBA00012438"/>
    </source>
</evidence>
<dbReference type="InterPro" id="IPR050736">
    <property type="entry name" value="Sensor_HK_Regulatory"/>
</dbReference>
<evidence type="ECO:0000256" key="9">
    <source>
        <dbReference type="SAM" id="Phobius"/>
    </source>
</evidence>
<evidence type="ECO:0000256" key="6">
    <source>
        <dbReference type="ARBA" id="ARBA00023012"/>
    </source>
</evidence>
<keyword evidence="9" id="KW-0812">Transmembrane</keyword>
<feature type="transmembrane region" description="Helical" evidence="9">
    <location>
        <begin position="183"/>
        <end position="204"/>
    </location>
</feature>
<evidence type="ECO:0000256" key="8">
    <source>
        <dbReference type="SAM" id="Coils"/>
    </source>
</evidence>
<evidence type="ECO:0000256" key="7">
    <source>
        <dbReference type="ARBA" id="ARBA00023136"/>
    </source>
</evidence>
<evidence type="ECO:0000256" key="3">
    <source>
        <dbReference type="ARBA" id="ARBA00022553"/>
    </source>
</evidence>
<organism evidence="11 12">
    <name type="scientific">Ruegeria profundi</name>
    <dbReference type="NCBI Taxonomy" id="1685378"/>
    <lineage>
        <taxon>Bacteria</taxon>
        <taxon>Pseudomonadati</taxon>
        <taxon>Pseudomonadota</taxon>
        <taxon>Alphaproteobacteria</taxon>
        <taxon>Rhodobacterales</taxon>
        <taxon>Roseobacteraceae</taxon>
        <taxon>Ruegeria</taxon>
    </lineage>
</organism>
<dbReference type="EC" id="2.7.13.3" evidence="2"/>
<reference evidence="12" key="1">
    <citation type="submission" date="2015-12" db="EMBL/GenBank/DDBJ databases">
        <authorList>
            <person name="Zhang G."/>
            <person name="Stingl U."/>
        </authorList>
    </citation>
    <scope>NUCLEOTIDE SEQUENCE [LARGE SCALE GENOMIC DNA]</scope>
    <source>
        <strain evidence="12">ZGT108</strain>
    </source>
</reference>
<dbReference type="PANTHER" id="PTHR43711:SF30">
    <property type="entry name" value="HISTIDINE KINASE"/>
    <property type="match status" value="1"/>
</dbReference>
<comment type="caution">
    <text evidence="11">The sequence shown here is derived from an EMBL/GenBank/DDBJ whole genome shotgun (WGS) entry which is preliminary data.</text>
</comment>
<keyword evidence="4" id="KW-0808">Transferase</keyword>
<dbReference type="InterPro" id="IPR003594">
    <property type="entry name" value="HATPase_dom"/>
</dbReference>
<feature type="coiled-coil region" evidence="8">
    <location>
        <begin position="201"/>
        <end position="228"/>
    </location>
</feature>
<dbReference type="InterPro" id="IPR036890">
    <property type="entry name" value="HATPase_C_sf"/>
</dbReference>
<dbReference type="STRING" id="1685378.AVO44_03345"/>
<dbReference type="PANTHER" id="PTHR43711">
    <property type="entry name" value="TWO-COMPONENT HISTIDINE KINASE"/>
    <property type="match status" value="1"/>
</dbReference>
<dbReference type="FunFam" id="1.10.287.130:FF:000001">
    <property type="entry name" value="Two-component sensor histidine kinase"/>
    <property type="match status" value="1"/>
</dbReference>
<dbReference type="CDD" id="cd00082">
    <property type="entry name" value="HisKA"/>
    <property type="match status" value="1"/>
</dbReference>
<keyword evidence="9" id="KW-1133">Transmembrane helix</keyword>
<keyword evidence="5 11" id="KW-0418">Kinase</keyword>
<dbReference type="Pfam" id="PF02518">
    <property type="entry name" value="HATPase_c"/>
    <property type="match status" value="1"/>
</dbReference>
<dbReference type="Gene3D" id="1.10.287.130">
    <property type="match status" value="1"/>
</dbReference>
<dbReference type="SMART" id="SM00387">
    <property type="entry name" value="HATPase_c"/>
    <property type="match status" value="1"/>
</dbReference>
<dbReference type="OrthoDB" id="7179697at2"/>
<evidence type="ECO:0000259" key="10">
    <source>
        <dbReference type="PROSITE" id="PS50109"/>
    </source>
</evidence>
<evidence type="ECO:0000313" key="12">
    <source>
        <dbReference type="Proteomes" id="UP000053690"/>
    </source>
</evidence>
<dbReference type="EMBL" id="LQBP01000001">
    <property type="protein sequence ID" value="KUJ82304.1"/>
    <property type="molecule type" value="Genomic_DNA"/>
</dbReference>
<evidence type="ECO:0000313" key="11">
    <source>
        <dbReference type="EMBL" id="KUJ82304.1"/>
    </source>
</evidence>
<dbReference type="InterPro" id="IPR036097">
    <property type="entry name" value="HisK_dim/P_sf"/>
</dbReference>
<keyword evidence="3" id="KW-0597">Phosphoprotein</keyword>
<dbReference type="InterPro" id="IPR004358">
    <property type="entry name" value="Sig_transdc_His_kin-like_C"/>
</dbReference>
<dbReference type="InterPro" id="IPR003661">
    <property type="entry name" value="HisK_dim/P_dom"/>
</dbReference>
<dbReference type="AlphaFoldDB" id="A0A0X3U3D3"/>
<name>A0A0X3U3D3_9RHOB</name>
<proteinExistence type="predicted"/>
<accession>A0A0X3U3D3</accession>
<dbReference type="Pfam" id="PF00512">
    <property type="entry name" value="HisKA"/>
    <property type="match status" value="1"/>
</dbReference>
<evidence type="ECO:0000256" key="5">
    <source>
        <dbReference type="ARBA" id="ARBA00022777"/>
    </source>
</evidence>
<dbReference type="InterPro" id="IPR005467">
    <property type="entry name" value="His_kinase_dom"/>
</dbReference>